<sequence>MMVQALFALWLAAAPLPAASDAEVDPATINVVDAIDCRLNTDSYGALTMALDEEAKRRGWRPVEGKNPFLQEYELPQPIRVGEGWTTRRIAFSANALLAVLDIADPKTVADRIGVTNTLPDLSGQGVAAKFLGQHVVSDETVLPKGEEKFGTHSVIARSVSTVTSHPGKTLYGCSYATDVIGRDGKPI</sequence>
<dbReference type="EMBL" id="LDTE01000075">
    <property type="protein sequence ID" value="KTT97874.1"/>
    <property type="molecule type" value="Genomic_DNA"/>
</dbReference>
<proteinExistence type="predicted"/>
<protein>
    <submittedName>
        <fullName evidence="2">Uncharacterized protein</fullName>
    </submittedName>
</protein>
<feature type="signal peptide" evidence="1">
    <location>
        <begin position="1"/>
        <end position="18"/>
    </location>
</feature>
<organism evidence="2 3">
    <name type="scientific">Sphingomonas sanguinis</name>
    <dbReference type="NCBI Taxonomy" id="33051"/>
    <lineage>
        <taxon>Bacteria</taxon>
        <taxon>Pseudomonadati</taxon>
        <taxon>Pseudomonadota</taxon>
        <taxon>Alphaproteobacteria</taxon>
        <taxon>Sphingomonadales</taxon>
        <taxon>Sphingomonadaceae</taxon>
        <taxon>Sphingomonas</taxon>
    </lineage>
</organism>
<accession>A0A147IR63</accession>
<dbReference type="OrthoDB" id="7186639at2"/>
<reference evidence="2 3" key="1">
    <citation type="journal article" date="2016" name="Front. Microbiol.">
        <title>Genomic Resource of Rice Seed Associated Bacteria.</title>
        <authorList>
            <person name="Midha S."/>
            <person name="Bansal K."/>
            <person name="Sharma S."/>
            <person name="Kumar N."/>
            <person name="Patil P.P."/>
            <person name="Chaudhry V."/>
            <person name="Patil P.B."/>
        </authorList>
    </citation>
    <scope>NUCLEOTIDE SEQUENCE [LARGE SCALE GENOMIC DNA]</scope>
    <source>
        <strain evidence="2 3">SB4</strain>
    </source>
</reference>
<evidence type="ECO:0000313" key="2">
    <source>
        <dbReference type="EMBL" id="KTT97874.1"/>
    </source>
</evidence>
<dbReference type="Proteomes" id="UP000074072">
    <property type="component" value="Unassembled WGS sequence"/>
</dbReference>
<name>A0A147IR63_9SPHN</name>
<dbReference type="AlphaFoldDB" id="A0A147IR63"/>
<dbReference type="PATRIC" id="fig|33051.4.peg.3282"/>
<keyword evidence="1" id="KW-0732">Signal</keyword>
<evidence type="ECO:0000256" key="1">
    <source>
        <dbReference type="SAM" id="SignalP"/>
    </source>
</evidence>
<feature type="chain" id="PRO_5007548855" evidence="1">
    <location>
        <begin position="19"/>
        <end position="188"/>
    </location>
</feature>
<dbReference type="RefSeq" id="WP_058752786.1">
    <property type="nucleotide sequence ID" value="NZ_LDTE01000075.1"/>
</dbReference>
<comment type="caution">
    <text evidence="2">The sequence shown here is derived from an EMBL/GenBank/DDBJ whole genome shotgun (WGS) entry which is preliminary data.</text>
</comment>
<gene>
    <name evidence="2" type="ORF">SB4_12290</name>
</gene>
<evidence type="ECO:0000313" key="3">
    <source>
        <dbReference type="Proteomes" id="UP000074072"/>
    </source>
</evidence>